<name>A0AAJ4XF66_9SPHI</name>
<feature type="signal peptide" evidence="1">
    <location>
        <begin position="1"/>
        <end position="18"/>
    </location>
</feature>
<gene>
    <name evidence="2" type="ORF">SAMEA4412673_03764</name>
</gene>
<organism evidence="2 3">
    <name type="scientific">Sphingobacterium mizutaii</name>
    <dbReference type="NCBI Taxonomy" id="1010"/>
    <lineage>
        <taxon>Bacteria</taxon>
        <taxon>Pseudomonadati</taxon>
        <taxon>Bacteroidota</taxon>
        <taxon>Sphingobacteriia</taxon>
        <taxon>Sphingobacteriales</taxon>
        <taxon>Sphingobacteriaceae</taxon>
        <taxon>Sphingobacterium</taxon>
    </lineage>
</organism>
<protein>
    <submittedName>
        <fullName evidence="2">Uncharacterized protein</fullName>
    </submittedName>
</protein>
<dbReference type="EMBL" id="LT906468">
    <property type="protein sequence ID" value="SNV62049.1"/>
    <property type="molecule type" value="Genomic_DNA"/>
</dbReference>
<evidence type="ECO:0000313" key="2">
    <source>
        <dbReference type="EMBL" id="SNV62049.1"/>
    </source>
</evidence>
<reference evidence="2 3" key="1">
    <citation type="submission" date="2017-06" db="EMBL/GenBank/DDBJ databases">
        <authorList>
            <consortium name="Pathogen Informatics"/>
        </authorList>
    </citation>
    <scope>NUCLEOTIDE SEQUENCE [LARGE SCALE GENOMIC DNA]</scope>
    <source>
        <strain evidence="2 3">NCTC12149</strain>
    </source>
</reference>
<proteinExistence type="predicted"/>
<keyword evidence="1" id="KW-0732">Signal</keyword>
<sequence length="153" mass="17836">MKIALSTLLLLFSLSSFSQLRNTSWGMKAEEVKKIETSKLVREYNGDLTYSLDITDLNCEMEYIFAKNKLVEIKYIFTPVVKERTKENQTAVWVKTYKNIQQKYGDPTIRDNEKLYIWSLNDFSIKASHETSRYLETVTVSYTPPSPTQKDVL</sequence>
<accession>A0AAJ4XF66</accession>
<feature type="chain" id="PRO_5042472713" evidence="1">
    <location>
        <begin position="19"/>
        <end position="153"/>
    </location>
</feature>
<dbReference type="Proteomes" id="UP000215355">
    <property type="component" value="Chromosome 1"/>
</dbReference>
<dbReference type="AlphaFoldDB" id="A0AAJ4XF66"/>
<dbReference type="KEGG" id="smiz:4412673_03764"/>
<evidence type="ECO:0000313" key="3">
    <source>
        <dbReference type="Proteomes" id="UP000215355"/>
    </source>
</evidence>
<evidence type="ECO:0000256" key="1">
    <source>
        <dbReference type="SAM" id="SignalP"/>
    </source>
</evidence>